<feature type="repeat" description="PPR" evidence="3">
    <location>
        <begin position="325"/>
        <end position="359"/>
    </location>
</feature>
<dbReference type="PROSITE" id="PS51375">
    <property type="entry name" value="PPR"/>
    <property type="match status" value="2"/>
</dbReference>
<evidence type="ECO:0000313" key="6">
    <source>
        <dbReference type="Proteomes" id="UP001140949"/>
    </source>
</evidence>
<keyword evidence="2" id="KW-0677">Repeat</keyword>
<dbReference type="EMBL" id="JANAVB010005600">
    <property type="protein sequence ID" value="KAJ6845946.1"/>
    <property type="molecule type" value="Genomic_DNA"/>
</dbReference>
<evidence type="ECO:0000256" key="3">
    <source>
        <dbReference type="PROSITE-ProRule" id="PRU00708"/>
    </source>
</evidence>
<reference evidence="5" key="2">
    <citation type="submission" date="2023-04" db="EMBL/GenBank/DDBJ databases">
        <authorList>
            <person name="Bruccoleri R.E."/>
            <person name="Oakeley E.J."/>
            <person name="Faust A.-M."/>
            <person name="Dessus-Babus S."/>
            <person name="Altorfer M."/>
            <person name="Burckhardt D."/>
            <person name="Oertli M."/>
            <person name="Naumann U."/>
            <person name="Petersen F."/>
            <person name="Wong J."/>
        </authorList>
    </citation>
    <scope>NUCLEOTIDE SEQUENCE</scope>
    <source>
        <strain evidence="5">GSM-AAB239-AS_SAM_17_03QT</strain>
        <tissue evidence="5">Leaf</tissue>
    </source>
</reference>
<sequence>MEGLMKQVWRWSSSKKSDVFSQLLRGCRTVRQGQKLHAVILTSGSSSDRFTSNHLLHMYSRLGAGTRDALALFSTSMPNKNLMSNNILLSCLLRPQGGGDDPCASADAAAAALKFFDEMPERNVATWNAIVTGMTHFGLDRQALEFFAKMRQQGFLPDPYSLASSFRCCAGLKDLSSGLQIHAYVLLSGFDLDLCVASSLAHMYMRCGRLRQGERALKLLPFLNIVSSNTIIAGRVQNGDSEGALAHFALMKAAGLPADEITFVSVVSSCSDLAVLSHGQQAHAQVIRVGVHSVVPVRSSLVTMYSKCGSLSDAARVFSESSESDFVLWSAMIAAFGFHGHGREAVRLFEEMVGQGGVEPTEVTFLSLLYACSHCGLKDEGMEYLELMKNKYKMKPLLEHYTCVVDLLGRSGCLDEAEALIKSMPVRADGVIWKTLLSACKTHKNPEMAERVAGHVLRLDPEDSAPYVLLSNIRASAERWGEVSEVRRAMREQRVRKEPGISWVELKGTVHQFCTGDRLHPKHREIDDFLRELMGKMRQCGYVPDTSMVLHDMEDEEKECSLAHHSEKLAVAFAILSMPAGAPIRVMKNLRVCDDCHVAIKFISKVADREIIVRDVSRFHHFRDGKCSCGDYW</sequence>
<dbReference type="Pfam" id="PF20431">
    <property type="entry name" value="E_motif"/>
    <property type="match status" value="1"/>
</dbReference>
<dbReference type="GO" id="GO:0009451">
    <property type="term" value="P:RNA modification"/>
    <property type="evidence" value="ECO:0007669"/>
    <property type="project" value="InterPro"/>
</dbReference>
<dbReference type="AlphaFoldDB" id="A0AAX6HY32"/>
<dbReference type="Pfam" id="PF13041">
    <property type="entry name" value="PPR_2"/>
    <property type="match status" value="1"/>
</dbReference>
<dbReference type="Pfam" id="PF01535">
    <property type="entry name" value="PPR"/>
    <property type="match status" value="2"/>
</dbReference>
<dbReference type="InterPro" id="IPR046960">
    <property type="entry name" value="PPR_At4g14850-like_plant"/>
</dbReference>
<feature type="repeat" description="PPR" evidence="3">
    <location>
        <begin position="123"/>
        <end position="157"/>
    </location>
</feature>
<name>A0AAX6HY32_IRIPA</name>
<proteinExistence type="inferred from homology"/>
<dbReference type="PANTHER" id="PTHR47926:SF409">
    <property type="entry name" value="DYW DOMAIN-CONTAINING PROTEIN"/>
    <property type="match status" value="1"/>
</dbReference>
<dbReference type="GO" id="GO:0008270">
    <property type="term" value="F:zinc ion binding"/>
    <property type="evidence" value="ECO:0007669"/>
    <property type="project" value="InterPro"/>
</dbReference>
<comment type="similarity">
    <text evidence="1">Belongs to the PPR family. PCMP-H subfamily.</text>
</comment>
<dbReference type="InterPro" id="IPR032867">
    <property type="entry name" value="DYW_dom"/>
</dbReference>
<dbReference type="GO" id="GO:0003723">
    <property type="term" value="F:RNA binding"/>
    <property type="evidence" value="ECO:0007669"/>
    <property type="project" value="InterPro"/>
</dbReference>
<dbReference type="FunFam" id="1.25.40.10:FF:000344">
    <property type="entry name" value="Pentatricopeptide repeat-containing protein"/>
    <property type="match status" value="1"/>
</dbReference>
<protein>
    <submittedName>
        <fullName evidence="5">Pentatricopeptide repeat-containing protein</fullName>
    </submittedName>
</protein>
<evidence type="ECO:0000313" key="5">
    <source>
        <dbReference type="EMBL" id="KAJ6845946.1"/>
    </source>
</evidence>
<accession>A0AAX6HY32</accession>
<dbReference type="PANTHER" id="PTHR47926">
    <property type="entry name" value="PENTATRICOPEPTIDE REPEAT-CONTAINING PROTEIN"/>
    <property type="match status" value="1"/>
</dbReference>
<comment type="caution">
    <text evidence="5">The sequence shown here is derived from an EMBL/GenBank/DDBJ whole genome shotgun (WGS) entry which is preliminary data.</text>
</comment>
<dbReference type="Pfam" id="PF14432">
    <property type="entry name" value="DYW_deaminase"/>
    <property type="match status" value="1"/>
</dbReference>
<dbReference type="FunFam" id="1.25.40.10:FF:000325">
    <property type="entry name" value="Pentatricopeptide repeat-containing protein At4g14820"/>
    <property type="match status" value="1"/>
</dbReference>
<organism evidence="5 6">
    <name type="scientific">Iris pallida</name>
    <name type="common">Sweet iris</name>
    <dbReference type="NCBI Taxonomy" id="29817"/>
    <lineage>
        <taxon>Eukaryota</taxon>
        <taxon>Viridiplantae</taxon>
        <taxon>Streptophyta</taxon>
        <taxon>Embryophyta</taxon>
        <taxon>Tracheophyta</taxon>
        <taxon>Spermatophyta</taxon>
        <taxon>Magnoliopsida</taxon>
        <taxon>Liliopsida</taxon>
        <taxon>Asparagales</taxon>
        <taxon>Iridaceae</taxon>
        <taxon>Iridoideae</taxon>
        <taxon>Irideae</taxon>
        <taxon>Iris</taxon>
    </lineage>
</organism>
<dbReference type="Gene3D" id="1.25.40.10">
    <property type="entry name" value="Tetratricopeptide repeat domain"/>
    <property type="match status" value="3"/>
</dbReference>
<keyword evidence="6" id="KW-1185">Reference proteome</keyword>
<dbReference type="InterPro" id="IPR046848">
    <property type="entry name" value="E_motif"/>
</dbReference>
<evidence type="ECO:0000259" key="4">
    <source>
        <dbReference type="Pfam" id="PF14432"/>
    </source>
</evidence>
<dbReference type="InterPro" id="IPR002885">
    <property type="entry name" value="PPR_rpt"/>
</dbReference>
<dbReference type="NCBIfam" id="TIGR00756">
    <property type="entry name" value="PPR"/>
    <property type="match status" value="2"/>
</dbReference>
<reference evidence="5" key="1">
    <citation type="journal article" date="2023" name="GigaByte">
        <title>Genome assembly of the bearded iris, Iris pallida Lam.</title>
        <authorList>
            <person name="Bruccoleri R.E."/>
            <person name="Oakeley E.J."/>
            <person name="Faust A.M.E."/>
            <person name="Altorfer M."/>
            <person name="Dessus-Babus S."/>
            <person name="Burckhardt D."/>
            <person name="Oertli M."/>
            <person name="Naumann U."/>
            <person name="Petersen F."/>
            <person name="Wong J."/>
        </authorList>
    </citation>
    <scope>NUCLEOTIDE SEQUENCE</scope>
    <source>
        <strain evidence="5">GSM-AAB239-AS_SAM_17_03QT</strain>
    </source>
</reference>
<dbReference type="Proteomes" id="UP001140949">
    <property type="component" value="Unassembled WGS sequence"/>
</dbReference>
<gene>
    <name evidence="5" type="ORF">M6B38_280030</name>
</gene>
<evidence type="ECO:0000256" key="1">
    <source>
        <dbReference type="ARBA" id="ARBA00006643"/>
    </source>
</evidence>
<feature type="domain" description="DYW" evidence="4">
    <location>
        <begin position="541"/>
        <end position="633"/>
    </location>
</feature>
<dbReference type="InterPro" id="IPR011990">
    <property type="entry name" value="TPR-like_helical_dom_sf"/>
</dbReference>
<evidence type="ECO:0000256" key="2">
    <source>
        <dbReference type="ARBA" id="ARBA00022737"/>
    </source>
</evidence>